<sequence>MAYQNNELIQKLKEIEDTIQDHKTDNTELKVVVNELKEIVQSLDKDMAIQAEKQSHLFYRVEQLQRELELLEEKGVKTSDKQRALIENALMAFLGGLITYIFSMMSGGK</sequence>
<evidence type="ECO:0000313" key="3">
    <source>
        <dbReference type="EMBL" id="APZ82519.1"/>
    </source>
</evidence>
<keyword evidence="2" id="KW-0472">Membrane</keyword>
<dbReference type="EMBL" id="KY368640">
    <property type="protein sequence ID" value="APZ82519.1"/>
    <property type="molecule type" value="Genomic_DNA"/>
</dbReference>
<keyword evidence="1" id="KW-0175">Coiled coil</keyword>
<accession>A0A217ER16</accession>
<evidence type="ECO:0000313" key="4">
    <source>
        <dbReference type="Proteomes" id="UP000221795"/>
    </source>
</evidence>
<organismHost>
    <name type="scientific">Bacillus subtilis</name>
    <dbReference type="NCBI Taxonomy" id="1423"/>
</organismHost>
<name>A0A217ER16_BPGO3</name>
<reference evidence="3" key="1">
    <citation type="journal article" date="2017" name="Viruses">
        <title>Characterization of Bacillus subtilis Viruses vB_BsuM-Goe2 and vB_BsuM-Goe3.</title>
        <authorList>
            <person name="Willms I.M."/>
            <person name="Hoppert M."/>
            <person name="Hertel R."/>
        </authorList>
    </citation>
    <scope>NUCLEOTIDE SEQUENCE [LARGE SCALE GENOMIC DNA]</scope>
</reference>
<keyword evidence="4" id="KW-1185">Reference proteome</keyword>
<feature type="transmembrane region" description="Helical" evidence="2">
    <location>
        <begin position="84"/>
        <end position="103"/>
    </location>
</feature>
<proteinExistence type="predicted"/>
<keyword evidence="2" id="KW-0812">Transmembrane</keyword>
<organism evidence="3 4">
    <name type="scientific">Bacillus phage vB_BsuM-Goe3</name>
    <dbReference type="NCBI Taxonomy" id="1933063"/>
    <lineage>
        <taxon>Viruses</taxon>
        <taxon>Duplodnaviria</taxon>
        <taxon>Heunggongvirae</taxon>
        <taxon>Uroviricota</taxon>
        <taxon>Caudoviricetes</taxon>
        <taxon>Herelleviridae</taxon>
        <taxon>Bastillevirinae</taxon>
        <taxon>Grisebachstrassevirus</taxon>
        <taxon>Grisebachstrassevirus goe3</taxon>
    </lineage>
</organism>
<protein>
    <recommendedName>
        <fullName evidence="5">Membrane-bound protein</fullName>
    </recommendedName>
</protein>
<evidence type="ECO:0008006" key="5">
    <source>
        <dbReference type="Google" id="ProtNLM"/>
    </source>
</evidence>
<evidence type="ECO:0000256" key="2">
    <source>
        <dbReference type="SAM" id="Phobius"/>
    </source>
</evidence>
<dbReference type="Proteomes" id="UP000221795">
    <property type="component" value="Segment"/>
</dbReference>
<keyword evidence="2" id="KW-1133">Transmembrane helix</keyword>
<gene>
    <name evidence="3" type="ORF">Goe3_c05300</name>
</gene>
<feature type="coiled-coil region" evidence="1">
    <location>
        <begin position="5"/>
        <end position="81"/>
    </location>
</feature>
<evidence type="ECO:0000256" key="1">
    <source>
        <dbReference type="SAM" id="Coils"/>
    </source>
</evidence>